<protein>
    <submittedName>
        <fullName evidence="2">Uncharacterized protein</fullName>
    </submittedName>
</protein>
<dbReference type="PANTHER" id="PTHR39219">
    <property type="entry name" value="ER MEMBRANE PROTEIN COMPLEX SUBUNIT 10"/>
    <property type="match status" value="1"/>
</dbReference>
<sequence length="186" mass="19949">MRNIAVALVVTFLTTFASASTVDVYAWPLSAHKPQSLAKLSYNSTHATVSNYSPLTIPVGDEIVRVGFYHGGNTWAGVATAASNFGAGKERKVLLHVDARGEVYHIGFKAVDVIGSGKGVKGGEGLGVEVVQMQTGPTPHLNKPVVLTADGKVDEKVEEKTFFQKYWWVIGLFLVFQLVVGTSGKE</sequence>
<keyword evidence="1" id="KW-0732">Signal</keyword>
<name>A0AAJ0DDI1_9PEZI</name>
<evidence type="ECO:0000313" key="3">
    <source>
        <dbReference type="Proteomes" id="UP001271007"/>
    </source>
</evidence>
<reference evidence="2" key="1">
    <citation type="submission" date="2023-04" db="EMBL/GenBank/DDBJ databases">
        <title>Black Yeasts Isolated from many extreme environments.</title>
        <authorList>
            <person name="Coleine C."/>
            <person name="Stajich J.E."/>
            <person name="Selbmann L."/>
        </authorList>
    </citation>
    <scope>NUCLEOTIDE SEQUENCE</scope>
    <source>
        <strain evidence="2">CCFEE 5312</strain>
    </source>
</reference>
<dbReference type="Proteomes" id="UP001271007">
    <property type="component" value="Unassembled WGS sequence"/>
</dbReference>
<dbReference type="EMBL" id="JAWDJX010000053">
    <property type="protein sequence ID" value="KAK3048042.1"/>
    <property type="molecule type" value="Genomic_DNA"/>
</dbReference>
<evidence type="ECO:0000256" key="1">
    <source>
        <dbReference type="SAM" id="SignalP"/>
    </source>
</evidence>
<accession>A0AAJ0DDI1</accession>
<comment type="caution">
    <text evidence="2">The sequence shown here is derived from an EMBL/GenBank/DDBJ whole genome shotgun (WGS) entry which is preliminary data.</text>
</comment>
<evidence type="ECO:0000313" key="2">
    <source>
        <dbReference type="EMBL" id="KAK3048042.1"/>
    </source>
</evidence>
<dbReference type="PANTHER" id="PTHR39219:SF1">
    <property type="entry name" value="ER MEMBRANE PROTEIN COMPLEX SUBUNIT 10"/>
    <property type="match status" value="1"/>
</dbReference>
<gene>
    <name evidence="2" type="ORF">LTR09_010557</name>
</gene>
<feature type="signal peptide" evidence="1">
    <location>
        <begin position="1"/>
        <end position="19"/>
    </location>
</feature>
<keyword evidence="3" id="KW-1185">Reference proteome</keyword>
<dbReference type="AlphaFoldDB" id="A0AAJ0DDI1"/>
<dbReference type="Pfam" id="PF21203">
    <property type="entry name" value="ECM10"/>
    <property type="match status" value="1"/>
</dbReference>
<organism evidence="2 3">
    <name type="scientific">Extremus antarcticus</name>
    <dbReference type="NCBI Taxonomy" id="702011"/>
    <lineage>
        <taxon>Eukaryota</taxon>
        <taxon>Fungi</taxon>
        <taxon>Dikarya</taxon>
        <taxon>Ascomycota</taxon>
        <taxon>Pezizomycotina</taxon>
        <taxon>Dothideomycetes</taxon>
        <taxon>Dothideomycetidae</taxon>
        <taxon>Mycosphaerellales</taxon>
        <taxon>Extremaceae</taxon>
        <taxon>Extremus</taxon>
    </lineage>
</organism>
<feature type="chain" id="PRO_5042491021" evidence="1">
    <location>
        <begin position="20"/>
        <end position="186"/>
    </location>
</feature>
<proteinExistence type="predicted"/>